<feature type="domain" description="N-acetyltransferase" evidence="4">
    <location>
        <begin position="3"/>
        <end position="154"/>
    </location>
</feature>
<dbReference type="AlphaFoldDB" id="A0A6N7EYI7"/>
<organism evidence="5 6">
    <name type="scientific">Ostreibacterium oceani</name>
    <dbReference type="NCBI Taxonomy" id="2654998"/>
    <lineage>
        <taxon>Bacteria</taxon>
        <taxon>Pseudomonadati</taxon>
        <taxon>Pseudomonadota</taxon>
        <taxon>Gammaproteobacteria</taxon>
        <taxon>Cardiobacteriales</taxon>
        <taxon>Ostreibacteriaceae</taxon>
        <taxon>Ostreibacterium</taxon>
    </lineage>
</organism>
<keyword evidence="2 5" id="KW-0808">Transferase</keyword>
<evidence type="ECO:0000313" key="6">
    <source>
        <dbReference type="Proteomes" id="UP000471298"/>
    </source>
</evidence>
<dbReference type="Pfam" id="PF00583">
    <property type="entry name" value="Acetyltransf_1"/>
    <property type="match status" value="1"/>
</dbReference>
<evidence type="ECO:0000256" key="2">
    <source>
        <dbReference type="ARBA" id="ARBA00022679"/>
    </source>
</evidence>
<sequence length="154" mass="18002">MNITIRKANEADFEPIFALIYELATFEKAAGKVRNSVERMREEQDFFECFVAQKDDGEIVGMALYYFAYYTWVGKSLYLDDLYVKATCRGQKIGTQLLNEIFAVAKKTHCKRVRWQVLHWNQPAIDLYKKCGADIDEAWHNCDFDENGIVQFFV</sequence>
<comment type="similarity">
    <text evidence="1">Belongs to the acetyltransferase family.</text>
</comment>
<dbReference type="InParanoid" id="A0A6N7EYI7"/>
<proteinExistence type="inferred from homology"/>
<dbReference type="FunFam" id="3.40.630.30:FF:000064">
    <property type="entry name" value="GNAT family acetyltransferase"/>
    <property type="match status" value="1"/>
</dbReference>
<evidence type="ECO:0000256" key="3">
    <source>
        <dbReference type="ARBA" id="ARBA00023315"/>
    </source>
</evidence>
<dbReference type="InterPro" id="IPR016181">
    <property type="entry name" value="Acyl_CoA_acyltransferase"/>
</dbReference>
<dbReference type="PANTHER" id="PTHR10545:SF29">
    <property type="entry name" value="GH14572P-RELATED"/>
    <property type="match status" value="1"/>
</dbReference>
<name>A0A6N7EYI7_9GAMM</name>
<dbReference type="PANTHER" id="PTHR10545">
    <property type="entry name" value="DIAMINE N-ACETYLTRANSFERASE"/>
    <property type="match status" value="1"/>
</dbReference>
<reference evidence="5 6" key="1">
    <citation type="submission" date="2019-10" db="EMBL/GenBank/DDBJ databases">
        <title>Cardiobacteriales fam. a chemoheterotrophic member of the order Cardiobacteriales, and proposal of Cardiobacteriales fam. nov.</title>
        <authorList>
            <person name="Wang C."/>
        </authorList>
    </citation>
    <scope>NUCLEOTIDE SEQUENCE [LARGE SCALE GENOMIC DNA]</scope>
    <source>
        <strain evidence="5 6">ML27</strain>
    </source>
</reference>
<comment type="caution">
    <text evidence="5">The sequence shown here is derived from an EMBL/GenBank/DDBJ whole genome shotgun (WGS) entry which is preliminary data.</text>
</comment>
<dbReference type="InterPro" id="IPR051016">
    <property type="entry name" value="Diverse_Substrate_AcTransf"/>
</dbReference>
<dbReference type="Gene3D" id="3.40.630.30">
    <property type="match status" value="1"/>
</dbReference>
<dbReference type="PROSITE" id="PS51186">
    <property type="entry name" value="GNAT"/>
    <property type="match status" value="1"/>
</dbReference>
<evidence type="ECO:0000259" key="4">
    <source>
        <dbReference type="PROSITE" id="PS51186"/>
    </source>
</evidence>
<gene>
    <name evidence="5" type="ORF">GCU85_07765</name>
</gene>
<dbReference type="GO" id="GO:0008080">
    <property type="term" value="F:N-acetyltransferase activity"/>
    <property type="evidence" value="ECO:0007669"/>
    <property type="project" value="TreeGrafter"/>
</dbReference>
<evidence type="ECO:0000256" key="1">
    <source>
        <dbReference type="ARBA" id="ARBA00008694"/>
    </source>
</evidence>
<accession>A0A6N7EYI7</accession>
<dbReference type="Proteomes" id="UP000471298">
    <property type="component" value="Unassembled WGS sequence"/>
</dbReference>
<evidence type="ECO:0000313" key="5">
    <source>
        <dbReference type="EMBL" id="MPV86620.1"/>
    </source>
</evidence>
<dbReference type="EMBL" id="WHNW01000009">
    <property type="protein sequence ID" value="MPV86620.1"/>
    <property type="molecule type" value="Genomic_DNA"/>
</dbReference>
<keyword evidence="6" id="KW-1185">Reference proteome</keyword>
<protein>
    <submittedName>
        <fullName evidence="5">GNAT family N-acetyltransferase</fullName>
    </submittedName>
</protein>
<dbReference type="InterPro" id="IPR000182">
    <property type="entry name" value="GNAT_dom"/>
</dbReference>
<keyword evidence="3" id="KW-0012">Acyltransferase</keyword>
<dbReference type="SUPFAM" id="SSF55729">
    <property type="entry name" value="Acyl-CoA N-acyltransferases (Nat)"/>
    <property type="match status" value="1"/>
</dbReference>
<dbReference type="CDD" id="cd04301">
    <property type="entry name" value="NAT_SF"/>
    <property type="match status" value="1"/>
</dbReference>